<dbReference type="PANTHER" id="PTHR21432:SF20">
    <property type="entry name" value="ACETYL-COA HYDROLASE"/>
    <property type="match status" value="1"/>
</dbReference>
<name>A0A8B7PFG9_HYAAZ</name>
<dbReference type="GO" id="GO:0006083">
    <property type="term" value="P:acetate metabolic process"/>
    <property type="evidence" value="ECO:0007669"/>
    <property type="project" value="InterPro"/>
</dbReference>
<dbReference type="Proteomes" id="UP000694843">
    <property type="component" value="Unplaced"/>
</dbReference>
<proteinExistence type="inferred from homology"/>
<evidence type="ECO:0000256" key="2">
    <source>
        <dbReference type="ARBA" id="ARBA00022679"/>
    </source>
</evidence>
<dbReference type="InterPro" id="IPR046433">
    <property type="entry name" value="ActCoA_hydro"/>
</dbReference>
<dbReference type="Gene3D" id="3.40.1080.10">
    <property type="entry name" value="Glutaconate Coenzyme A-transferase"/>
    <property type="match status" value="1"/>
</dbReference>
<dbReference type="Gene3D" id="3.40.1080.20">
    <property type="entry name" value="Acetyl-CoA hydrolase/transferase C-terminal domain"/>
    <property type="match status" value="1"/>
</dbReference>
<dbReference type="RefSeq" id="XP_018024046.1">
    <property type="nucleotide sequence ID" value="XM_018168557.2"/>
</dbReference>
<dbReference type="Pfam" id="PF13336">
    <property type="entry name" value="AcetylCoA_hyd_C"/>
    <property type="match status" value="1"/>
</dbReference>
<organism evidence="5 6">
    <name type="scientific">Hyalella azteca</name>
    <name type="common">Amphipod</name>
    <dbReference type="NCBI Taxonomy" id="294128"/>
    <lineage>
        <taxon>Eukaryota</taxon>
        <taxon>Metazoa</taxon>
        <taxon>Ecdysozoa</taxon>
        <taxon>Arthropoda</taxon>
        <taxon>Crustacea</taxon>
        <taxon>Multicrustacea</taxon>
        <taxon>Malacostraca</taxon>
        <taxon>Eumalacostraca</taxon>
        <taxon>Peracarida</taxon>
        <taxon>Amphipoda</taxon>
        <taxon>Senticaudata</taxon>
        <taxon>Talitrida</taxon>
        <taxon>Talitroidea</taxon>
        <taxon>Hyalellidae</taxon>
        <taxon>Hyalella</taxon>
    </lineage>
</organism>
<feature type="domain" description="Acetyl-CoA hydrolase/transferase N-terminal" evidence="3">
    <location>
        <begin position="119"/>
        <end position="284"/>
    </location>
</feature>
<dbReference type="InterPro" id="IPR038460">
    <property type="entry name" value="AcetylCoA_hyd_C_sf"/>
</dbReference>
<dbReference type="Gene3D" id="3.30.750.70">
    <property type="entry name" value="4-hydroxybutyrate coenzyme like domains"/>
    <property type="match status" value="1"/>
</dbReference>
<dbReference type="AlphaFoldDB" id="A0A8B7PFG9"/>
<dbReference type="Pfam" id="PF02550">
    <property type="entry name" value="AcetylCoA_hydro"/>
    <property type="match status" value="1"/>
</dbReference>
<gene>
    <name evidence="6" type="primary">LOC108679829</name>
</gene>
<dbReference type="OMA" id="HSEMFAG"/>
<dbReference type="InterPro" id="IPR037171">
    <property type="entry name" value="NagB/RpiA_transferase-like"/>
</dbReference>
<dbReference type="OrthoDB" id="10250396at2759"/>
<sequence length="546" mass="59917">MRSLKIINSSILYNRLITQLKSSLLVICDENFTQTTRPHALKKFSSLVRHNPAATEFFSKRRENSIAINRSDIWSGSRNFTQNPVFRHGRCEQKQSQYRNFYTYSHEPFHPLKREPKWQTADEAVAIVKSGDVVFIHGAAATPLLLVDALTRHGITNKLADVTVCHIHTEGEAPYTKPECDGIFRSSSFFIGANCRKAINAGRADYTPIFLSDIPLLFHRKIINIDVALVQVSPPDKHGFCSLGTSVDCARAAIQNAKYIIGQVNPCMPRTFGDGVVHKSHFDCMVDGLASLPEHKPKQRSDVENTIGKLIADNLVVDGATLQTGIGNIPDAVLASLMNHKDLGIHSEMFSDGVVDLVEAGCVTNTYKVTHPGKITGSFLVGTRKLFDFVDNNPFVVMCDVSFVNSVPVIAQNPKVTAINSCIEIDLTGQVVSDSIGTKLYSGVGGQVDFIRGAAVGRDGLGKPILAMPSTTSRGESKIVPFVKQGGGVVTSRAHVHYVITEYGIAYLFGKNLRQRAYELIAIAHPDHREALERAAYERLSCMPSP</sequence>
<dbReference type="GO" id="GO:0008775">
    <property type="term" value="F:acetate CoA-transferase activity"/>
    <property type="evidence" value="ECO:0007669"/>
    <property type="project" value="InterPro"/>
</dbReference>
<dbReference type="InterPro" id="IPR026888">
    <property type="entry name" value="AcetylCoA_hyd_C"/>
</dbReference>
<dbReference type="PANTHER" id="PTHR21432">
    <property type="entry name" value="ACETYL-COA HYDROLASE-RELATED"/>
    <property type="match status" value="1"/>
</dbReference>
<dbReference type="InterPro" id="IPR003702">
    <property type="entry name" value="ActCoA_hydro_N"/>
</dbReference>
<evidence type="ECO:0000313" key="5">
    <source>
        <dbReference type="Proteomes" id="UP000694843"/>
    </source>
</evidence>
<keyword evidence="2 6" id="KW-0808">Transferase</keyword>
<protein>
    <submittedName>
        <fullName evidence="6">4-hydroxybutyrate coenzyme A transferase</fullName>
    </submittedName>
</protein>
<evidence type="ECO:0000259" key="4">
    <source>
        <dbReference type="Pfam" id="PF13336"/>
    </source>
</evidence>
<evidence type="ECO:0000313" key="6">
    <source>
        <dbReference type="RefSeq" id="XP_018024046.1"/>
    </source>
</evidence>
<dbReference type="SUPFAM" id="SSF100950">
    <property type="entry name" value="NagB/RpiA/CoA transferase-like"/>
    <property type="match status" value="2"/>
</dbReference>
<dbReference type="GO" id="GO:0005739">
    <property type="term" value="C:mitochondrion"/>
    <property type="evidence" value="ECO:0007669"/>
    <property type="project" value="TreeGrafter"/>
</dbReference>
<dbReference type="KEGG" id="hazt:108679829"/>
<evidence type="ECO:0000256" key="1">
    <source>
        <dbReference type="ARBA" id="ARBA00009632"/>
    </source>
</evidence>
<dbReference type="GeneID" id="108679829"/>
<comment type="similarity">
    <text evidence="1">Belongs to the acetyl-CoA hydrolase/transferase family.</text>
</comment>
<keyword evidence="5" id="KW-1185">Reference proteome</keyword>
<reference evidence="6" key="1">
    <citation type="submission" date="2025-08" db="UniProtKB">
        <authorList>
            <consortium name="RefSeq"/>
        </authorList>
    </citation>
    <scope>IDENTIFICATION</scope>
    <source>
        <tissue evidence="6">Whole organism</tissue>
    </source>
</reference>
<feature type="domain" description="Acetyl-CoA hydrolase/transferase C-terminal" evidence="4">
    <location>
        <begin position="382"/>
        <end position="536"/>
    </location>
</feature>
<evidence type="ECO:0000259" key="3">
    <source>
        <dbReference type="Pfam" id="PF02550"/>
    </source>
</evidence>
<accession>A0A8B7PFG9</accession>